<dbReference type="InterPro" id="IPR041464">
    <property type="entry name" value="TubC_N"/>
</dbReference>
<keyword evidence="2" id="KW-0378">Hydrolase</keyword>
<dbReference type="STRING" id="485913.Krac_10130"/>
<gene>
    <name evidence="2" type="ORF">Krac_10130</name>
</gene>
<evidence type="ECO:0000313" key="2">
    <source>
        <dbReference type="EMBL" id="EFH88647.1"/>
    </source>
</evidence>
<organism evidence="2 3">
    <name type="scientific">Ktedonobacter racemifer DSM 44963</name>
    <dbReference type="NCBI Taxonomy" id="485913"/>
    <lineage>
        <taxon>Bacteria</taxon>
        <taxon>Bacillati</taxon>
        <taxon>Chloroflexota</taxon>
        <taxon>Ktedonobacteria</taxon>
        <taxon>Ktedonobacterales</taxon>
        <taxon>Ktedonobacteraceae</taxon>
        <taxon>Ktedonobacter</taxon>
    </lineage>
</organism>
<comment type="caution">
    <text evidence="2">The sequence shown here is derived from an EMBL/GenBank/DDBJ whole genome shotgun (WGS) entry which is preliminary data.</text>
</comment>
<dbReference type="Pfam" id="PF18563">
    <property type="entry name" value="TubC_N"/>
    <property type="match status" value="1"/>
</dbReference>
<keyword evidence="2" id="KW-0269">Exonuclease</keyword>
<dbReference type="AlphaFoldDB" id="D6TFG7"/>
<keyword evidence="3" id="KW-1185">Reference proteome</keyword>
<protein>
    <submittedName>
        <fullName evidence="2">3'-5' exonuclease</fullName>
    </submittedName>
</protein>
<dbReference type="Gene3D" id="3.30.420.10">
    <property type="entry name" value="Ribonuclease H-like superfamily/Ribonuclease H"/>
    <property type="match status" value="1"/>
</dbReference>
<dbReference type="InterPro" id="IPR036397">
    <property type="entry name" value="RNaseH_sf"/>
</dbReference>
<dbReference type="InterPro" id="IPR044894">
    <property type="entry name" value="TubC_N_sf"/>
</dbReference>
<sequence length="205" mass="22751">MKTQTLSPAMFLQGLQDQGIAVTLAGDRLKIEAPRKGMITPELCEQLARRKAELIAHLSAPSISDLPPTPNGDICQCQRPATCYSDQGDPFCEDCRNQASRTQCAASSALVRVTSAPFFLQDVAGITEWTQNYQSLVVDLETTGIHEHLDRVVAITLGKPGKVAILDMRPYYGLPAEEQATWREVLHYLFHRDGITWIGHNLKFD</sequence>
<name>D6TFG7_KTERA</name>
<dbReference type="Proteomes" id="UP000004508">
    <property type="component" value="Unassembled WGS sequence"/>
</dbReference>
<dbReference type="EMBL" id="ADVG01000001">
    <property type="protein sequence ID" value="EFH88647.1"/>
    <property type="molecule type" value="Genomic_DNA"/>
</dbReference>
<feature type="domain" description="TubC N-terminal docking" evidence="1">
    <location>
        <begin position="11"/>
        <end position="59"/>
    </location>
</feature>
<evidence type="ECO:0000313" key="3">
    <source>
        <dbReference type="Proteomes" id="UP000004508"/>
    </source>
</evidence>
<dbReference type="InParanoid" id="D6TFG7"/>
<dbReference type="Gene3D" id="1.10.10.1830">
    <property type="entry name" value="Non-ribosomal peptide synthase, adenylation domain"/>
    <property type="match status" value="1"/>
</dbReference>
<reference evidence="2 3" key="1">
    <citation type="journal article" date="2011" name="Stand. Genomic Sci.">
        <title>Non-contiguous finished genome sequence and contextual data of the filamentous soil bacterium Ktedonobacter racemifer type strain (SOSP1-21).</title>
        <authorList>
            <person name="Chang Y.J."/>
            <person name="Land M."/>
            <person name="Hauser L."/>
            <person name="Chertkov O."/>
            <person name="Del Rio T.G."/>
            <person name="Nolan M."/>
            <person name="Copeland A."/>
            <person name="Tice H."/>
            <person name="Cheng J.F."/>
            <person name="Lucas S."/>
            <person name="Han C."/>
            <person name="Goodwin L."/>
            <person name="Pitluck S."/>
            <person name="Ivanova N."/>
            <person name="Ovchinikova G."/>
            <person name="Pati A."/>
            <person name="Chen A."/>
            <person name="Palaniappan K."/>
            <person name="Mavromatis K."/>
            <person name="Liolios K."/>
            <person name="Brettin T."/>
            <person name="Fiebig A."/>
            <person name="Rohde M."/>
            <person name="Abt B."/>
            <person name="Goker M."/>
            <person name="Detter J.C."/>
            <person name="Woyke T."/>
            <person name="Bristow J."/>
            <person name="Eisen J.A."/>
            <person name="Markowitz V."/>
            <person name="Hugenholtz P."/>
            <person name="Kyrpides N.C."/>
            <person name="Klenk H.P."/>
            <person name="Lapidus A."/>
        </authorList>
    </citation>
    <scope>NUCLEOTIDE SEQUENCE [LARGE SCALE GENOMIC DNA]</scope>
    <source>
        <strain evidence="3">DSM 44963</strain>
    </source>
</reference>
<dbReference type="RefSeq" id="WP_007904758.1">
    <property type="nucleotide sequence ID" value="NZ_ADVG01000001.1"/>
</dbReference>
<dbReference type="GO" id="GO:0003676">
    <property type="term" value="F:nucleic acid binding"/>
    <property type="evidence" value="ECO:0007669"/>
    <property type="project" value="InterPro"/>
</dbReference>
<accession>D6TFG7</accession>
<dbReference type="InterPro" id="IPR012337">
    <property type="entry name" value="RNaseH-like_sf"/>
</dbReference>
<evidence type="ECO:0000259" key="1">
    <source>
        <dbReference type="Pfam" id="PF18563"/>
    </source>
</evidence>
<dbReference type="GO" id="GO:0004527">
    <property type="term" value="F:exonuclease activity"/>
    <property type="evidence" value="ECO:0007669"/>
    <property type="project" value="UniProtKB-KW"/>
</dbReference>
<keyword evidence="2" id="KW-0540">Nuclease</keyword>
<dbReference type="SUPFAM" id="SSF53098">
    <property type="entry name" value="Ribonuclease H-like"/>
    <property type="match status" value="1"/>
</dbReference>
<proteinExistence type="predicted"/>